<accession>A0ABR7XV18</accession>
<comment type="caution">
    <text evidence="1">The sequence shown here is derived from an EMBL/GenBank/DDBJ whole genome shotgun (WGS) entry which is preliminary data.</text>
</comment>
<evidence type="ECO:0000313" key="2">
    <source>
        <dbReference type="Proteomes" id="UP000651112"/>
    </source>
</evidence>
<name>A0ABR7XV18_9SPHI</name>
<evidence type="ECO:0000313" key="1">
    <source>
        <dbReference type="EMBL" id="MBD1422878.1"/>
    </source>
</evidence>
<sequence>MNNKNISSNNAYLPVAWEYRETVEEEIKKARRGKIFFFNHDQQVDEALGQVVKLEENKSEGVFILLDTGIRIRLDRIITLFGKVGAAYDEYDAYANACMDCMGGYEKED</sequence>
<keyword evidence="2" id="KW-1185">Reference proteome</keyword>
<proteinExistence type="predicted"/>
<dbReference type="RefSeq" id="WP_190314562.1">
    <property type="nucleotide sequence ID" value="NZ_JACNYL010000003.1"/>
</dbReference>
<reference evidence="1 2" key="1">
    <citation type="submission" date="2020-08" db="EMBL/GenBank/DDBJ databases">
        <title>Sphingobacterium sp. DN00404 isolated from aquaculture water.</title>
        <authorList>
            <person name="Zhang M."/>
        </authorList>
    </citation>
    <scope>NUCLEOTIDE SEQUENCE [LARGE SCALE GENOMIC DNA]</scope>
    <source>
        <strain evidence="1 2">KCTC 42746</strain>
    </source>
</reference>
<organism evidence="1 2">
    <name type="scientific">Sphingobacterium chuzhouense</name>
    <dbReference type="NCBI Taxonomy" id="1742264"/>
    <lineage>
        <taxon>Bacteria</taxon>
        <taxon>Pseudomonadati</taxon>
        <taxon>Bacteroidota</taxon>
        <taxon>Sphingobacteriia</taxon>
        <taxon>Sphingobacteriales</taxon>
        <taxon>Sphingobacteriaceae</taxon>
        <taxon>Sphingobacterium</taxon>
    </lineage>
</organism>
<dbReference type="Proteomes" id="UP000651112">
    <property type="component" value="Unassembled WGS sequence"/>
</dbReference>
<protein>
    <submittedName>
        <fullName evidence="1">Uncharacterized protein</fullName>
    </submittedName>
</protein>
<gene>
    <name evidence="1" type="ORF">H8B21_14975</name>
</gene>
<dbReference type="EMBL" id="JACNYL010000003">
    <property type="protein sequence ID" value="MBD1422878.1"/>
    <property type="molecule type" value="Genomic_DNA"/>
</dbReference>